<dbReference type="PROSITE" id="PS51228">
    <property type="entry name" value="ACB_2"/>
    <property type="match status" value="1"/>
</dbReference>
<feature type="domain" description="ACB" evidence="3">
    <location>
        <begin position="15"/>
        <end position="100"/>
    </location>
</feature>
<accession>A0A3B5BNP9</accession>
<dbReference type="STRING" id="144197.ENSSPAP00000031127"/>
<dbReference type="InterPro" id="IPR035984">
    <property type="entry name" value="Acyl-CoA-binding_sf"/>
</dbReference>
<organism evidence="4">
    <name type="scientific">Stegastes partitus</name>
    <name type="common">bicolor damselfish</name>
    <dbReference type="NCBI Taxonomy" id="144197"/>
    <lineage>
        <taxon>Eukaryota</taxon>
        <taxon>Metazoa</taxon>
        <taxon>Chordata</taxon>
        <taxon>Craniata</taxon>
        <taxon>Vertebrata</taxon>
        <taxon>Euteleostomi</taxon>
        <taxon>Actinopterygii</taxon>
        <taxon>Neopterygii</taxon>
        <taxon>Teleostei</taxon>
        <taxon>Neoteleostei</taxon>
        <taxon>Acanthomorphata</taxon>
        <taxon>Ovalentaria</taxon>
        <taxon>Pomacentridae</taxon>
        <taxon>Stegastes</taxon>
    </lineage>
</organism>
<dbReference type="InterPro" id="IPR014352">
    <property type="entry name" value="FERM/acyl-CoA-bd_prot_sf"/>
</dbReference>
<reference evidence="4" key="1">
    <citation type="submission" date="2023-09" db="UniProtKB">
        <authorList>
            <consortium name="Ensembl"/>
        </authorList>
    </citation>
    <scope>IDENTIFICATION</scope>
</reference>
<keyword evidence="2" id="KW-0446">Lipid-binding</keyword>
<dbReference type="SUPFAM" id="SSF47027">
    <property type="entry name" value="Acyl-CoA binding protein"/>
    <property type="match status" value="1"/>
</dbReference>
<comment type="similarity">
    <text evidence="1">Belongs to the ACBP family.</text>
</comment>
<dbReference type="Ensembl" id="ENSSPAT00000031627.1">
    <property type="protein sequence ID" value="ENSSPAP00000031127.1"/>
    <property type="gene ID" value="ENSSPAG00000023281.1"/>
</dbReference>
<dbReference type="PANTHER" id="PTHR23310:SF62">
    <property type="entry name" value="ACYL-COA BINDING PROTEIN 1, ISOFORM A"/>
    <property type="match status" value="1"/>
</dbReference>
<evidence type="ECO:0000313" key="4">
    <source>
        <dbReference type="Ensembl" id="ENSSPAP00000031127.1"/>
    </source>
</evidence>
<dbReference type="PRINTS" id="PR00689">
    <property type="entry name" value="ACOABINDINGP"/>
</dbReference>
<dbReference type="GO" id="GO:0006631">
    <property type="term" value="P:fatty acid metabolic process"/>
    <property type="evidence" value="ECO:0007669"/>
    <property type="project" value="TreeGrafter"/>
</dbReference>
<sequence>VLHIMKLYCWSNSALRESFEKAAEEVKYIGKPLQPVEMAELYGFYKQATVGDVNTERPGMLDLAGKAKWDAWFAKKGLTREKAMAEYVTFVDRLKEKYGMS</sequence>
<dbReference type="PANTHER" id="PTHR23310">
    <property type="entry name" value="ACYL-COA-BINDING PROTEIN, ACBP"/>
    <property type="match status" value="1"/>
</dbReference>
<evidence type="ECO:0000256" key="2">
    <source>
        <dbReference type="ARBA" id="ARBA00023121"/>
    </source>
</evidence>
<dbReference type="GeneTree" id="ENSGT00940000154846"/>
<evidence type="ECO:0000259" key="3">
    <source>
        <dbReference type="PROSITE" id="PS51228"/>
    </source>
</evidence>
<proteinExistence type="inferred from homology"/>
<dbReference type="GO" id="GO:0000062">
    <property type="term" value="F:fatty-acyl-CoA binding"/>
    <property type="evidence" value="ECO:0007669"/>
    <property type="project" value="InterPro"/>
</dbReference>
<dbReference type="Gene3D" id="1.20.80.10">
    <property type="match status" value="1"/>
</dbReference>
<dbReference type="InterPro" id="IPR000582">
    <property type="entry name" value="Acyl-CoA-binding_protein"/>
</dbReference>
<gene>
    <name evidence="4" type="primary">DBI</name>
</gene>
<dbReference type="Pfam" id="PF00887">
    <property type="entry name" value="ACBP"/>
    <property type="match status" value="1"/>
</dbReference>
<evidence type="ECO:0000256" key="1">
    <source>
        <dbReference type="ARBA" id="ARBA00005567"/>
    </source>
</evidence>
<protein>
    <submittedName>
        <fullName evidence="4">Diazepam binding inhibitor, acyl-CoA binding protein</fullName>
    </submittedName>
</protein>
<name>A0A3B5BNP9_9TELE</name>
<dbReference type="AlphaFoldDB" id="A0A3B5BNP9"/>